<organism evidence="1 2">
    <name type="scientific">Algimonas ampicilliniresistens</name>
    <dbReference type="NCBI Taxonomy" id="1298735"/>
    <lineage>
        <taxon>Bacteria</taxon>
        <taxon>Pseudomonadati</taxon>
        <taxon>Pseudomonadota</taxon>
        <taxon>Alphaproteobacteria</taxon>
        <taxon>Maricaulales</taxon>
        <taxon>Robiginitomaculaceae</taxon>
        <taxon>Algimonas</taxon>
    </lineage>
</organism>
<dbReference type="EMBL" id="BSNK01000002">
    <property type="protein sequence ID" value="GLQ24216.1"/>
    <property type="molecule type" value="Genomic_DNA"/>
</dbReference>
<reference evidence="1" key="2">
    <citation type="submission" date="2023-01" db="EMBL/GenBank/DDBJ databases">
        <title>Draft genome sequence of Algimonas ampicilliniresistens strain NBRC 108219.</title>
        <authorList>
            <person name="Sun Q."/>
            <person name="Mori K."/>
        </authorList>
    </citation>
    <scope>NUCLEOTIDE SEQUENCE</scope>
    <source>
        <strain evidence="1">NBRC 108219</strain>
    </source>
</reference>
<protein>
    <submittedName>
        <fullName evidence="1">Uncharacterized protein</fullName>
    </submittedName>
</protein>
<proteinExistence type="predicted"/>
<comment type="caution">
    <text evidence="1">The sequence shown here is derived from an EMBL/GenBank/DDBJ whole genome shotgun (WGS) entry which is preliminary data.</text>
</comment>
<sequence>MLYDQNDQRLSPIHSKKPNGRRYRYYISASLSKGERDDGSALRLPAKQIEGIVLDRITNLLCGTSRIMEAADLQNLNPYQVSKLKDRATELTVDLTSKSSETQRTTLIDLVQRIHISPIQMKLMLRRSALLPANVVSRTKINDAAKTVITLQYPLQMKPCGVETKLIIGGQALGEPDPELINLIAKARDWYEGLKDGRYSSQLQIAAEYSLDKADVSRVLNLAFLSPKIVNTIVAGDHPAEMTVQSLKMSAGNLPSGWQDQANLLGVCA</sequence>
<evidence type="ECO:0000313" key="2">
    <source>
        <dbReference type="Proteomes" id="UP001161391"/>
    </source>
</evidence>
<keyword evidence="2" id="KW-1185">Reference proteome</keyword>
<gene>
    <name evidence="1" type="ORF">GCM10007853_20900</name>
</gene>
<reference evidence="1" key="1">
    <citation type="journal article" date="2014" name="Int. J. Syst. Evol. Microbiol.">
        <title>Complete genome of a new Firmicutes species belonging to the dominant human colonic microbiota ('Ruminococcus bicirculans') reveals two chromosomes and a selective capacity to utilize plant glucans.</title>
        <authorList>
            <consortium name="NISC Comparative Sequencing Program"/>
            <person name="Wegmann U."/>
            <person name="Louis P."/>
            <person name="Goesmann A."/>
            <person name="Henrissat B."/>
            <person name="Duncan S.H."/>
            <person name="Flint H.J."/>
        </authorList>
    </citation>
    <scope>NUCLEOTIDE SEQUENCE</scope>
    <source>
        <strain evidence="1">NBRC 108219</strain>
    </source>
</reference>
<name>A0ABQ5VC90_9PROT</name>
<dbReference type="Proteomes" id="UP001161391">
    <property type="component" value="Unassembled WGS sequence"/>
</dbReference>
<accession>A0ABQ5VC90</accession>
<evidence type="ECO:0000313" key="1">
    <source>
        <dbReference type="EMBL" id="GLQ24216.1"/>
    </source>
</evidence>